<dbReference type="SUPFAM" id="SSF53955">
    <property type="entry name" value="Lysozyme-like"/>
    <property type="match status" value="1"/>
</dbReference>
<dbReference type="Gene3D" id="1.10.3810.10">
    <property type="entry name" value="Biosynthetic peptidoglycan transglycosylase-like"/>
    <property type="match status" value="1"/>
</dbReference>
<proteinExistence type="inferred from homology"/>
<feature type="transmembrane region" description="Helical" evidence="11">
    <location>
        <begin position="21"/>
        <end position="42"/>
    </location>
</feature>
<dbReference type="AlphaFoldDB" id="A0A060H431"/>
<dbReference type="EMBL" id="CP006696">
    <property type="protein sequence ID" value="AIC10070.1"/>
    <property type="molecule type" value="Genomic_DNA"/>
</dbReference>
<dbReference type="PATRIC" id="fig|155920.8.peg.1676"/>
<evidence type="ECO:0000256" key="5">
    <source>
        <dbReference type="ARBA" id="ARBA00022692"/>
    </source>
</evidence>
<comment type="catalytic activity">
    <reaction evidence="11">
        <text>[GlcNAc-(1-&gt;4)-Mur2Ac(oyl-L-Ala-gamma-D-Glu-L-Lys-D-Ala-D-Ala)](n)-di-trans,octa-cis-undecaprenyl diphosphate + beta-D-GlcNAc-(1-&gt;4)-Mur2Ac(oyl-L-Ala-gamma-D-Glu-L-Lys-D-Ala-D-Ala)-di-trans,octa-cis-undecaprenyl diphosphate = [GlcNAc-(1-&gt;4)-Mur2Ac(oyl-L-Ala-gamma-D-Glu-L-Lys-D-Ala-D-Ala)](n+1)-di-trans,octa-cis-undecaprenyl diphosphate + di-trans,octa-cis-undecaprenyl diphosphate + H(+)</text>
        <dbReference type="Rhea" id="RHEA:23708"/>
        <dbReference type="Rhea" id="RHEA-COMP:9602"/>
        <dbReference type="Rhea" id="RHEA-COMP:9603"/>
        <dbReference type="ChEBI" id="CHEBI:15378"/>
        <dbReference type="ChEBI" id="CHEBI:58405"/>
        <dbReference type="ChEBI" id="CHEBI:60033"/>
        <dbReference type="ChEBI" id="CHEBI:78435"/>
        <dbReference type="EC" id="2.4.99.28"/>
    </reaction>
</comment>
<protein>
    <recommendedName>
        <fullName evidence="11">Biosynthetic peptidoglycan transglycosylase</fullName>
        <ecNumber evidence="11">2.4.99.28</ecNumber>
    </recommendedName>
    <alternativeName>
        <fullName evidence="11">Glycan polymerase</fullName>
    </alternativeName>
    <alternativeName>
        <fullName evidence="11">Peptidoglycan glycosyltransferase MtgA</fullName>
        <shortName evidence="11">PGT</shortName>
    </alternativeName>
</protein>
<dbReference type="PANTHER" id="PTHR30400">
    <property type="entry name" value="MONOFUNCTIONAL BIOSYNTHETIC PEPTIDOGLYCAN TRANSGLYCOSYLASE"/>
    <property type="match status" value="1"/>
</dbReference>
<evidence type="ECO:0000256" key="1">
    <source>
        <dbReference type="ARBA" id="ARBA00022475"/>
    </source>
</evidence>
<dbReference type="InterPro" id="IPR001264">
    <property type="entry name" value="Glyco_trans_51"/>
</dbReference>
<name>A0A060H431_XYLFS</name>
<evidence type="ECO:0000256" key="4">
    <source>
        <dbReference type="ARBA" id="ARBA00022679"/>
    </source>
</evidence>
<comment type="similarity">
    <text evidence="11">Belongs to the glycosyltransferase 51 family.</text>
</comment>
<keyword evidence="9 11" id="KW-0472">Membrane</keyword>
<keyword evidence="4 11" id="KW-0808">Transferase</keyword>
<keyword evidence="6 11" id="KW-0133">Cell shape</keyword>
<dbReference type="HAMAP" id="MF_00766">
    <property type="entry name" value="PGT_MtgA"/>
    <property type="match status" value="1"/>
</dbReference>
<evidence type="ECO:0000256" key="11">
    <source>
        <dbReference type="HAMAP-Rule" id="MF_00766"/>
    </source>
</evidence>
<organism evidence="13 14">
    <name type="scientific">Xylella fastidiosa subsp. sandyi Ann-1</name>
    <dbReference type="NCBI Taxonomy" id="155920"/>
    <lineage>
        <taxon>Bacteria</taxon>
        <taxon>Pseudomonadati</taxon>
        <taxon>Pseudomonadota</taxon>
        <taxon>Gammaproteobacteria</taxon>
        <taxon>Lysobacterales</taxon>
        <taxon>Lysobacteraceae</taxon>
        <taxon>Xylella</taxon>
    </lineage>
</organism>
<dbReference type="InterPro" id="IPR036950">
    <property type="entry name" value="PBP_transglycosylase"/>
</dbReference>
<evidence type="ECO:0000256" key="7">
    <source>
        <dbReference type="ARBA" id="ARBA00022984"/>
    </source>
</evidence>
<evidence type="ECO:0000313" key="13">
    <source>
        <dbReference type="EMBL" id="AIC10070.1"/>
    </source>
</evidence>
<dbReference type="Pfam" id="PF00912">
    <property type="entry name" value="Transgly"/>
    <property type="match status" value="1"/>
</dbReference>
<dbReference type="EC" id="2.4.99.28" evidence="11"/>
<dbReference type="HOGENOM" id="CLU_006354_1_1_6"/>
<sequence length="243" mass="28277">MYQWIQRDSDVHQRWIWCRRLLIVSLVSALMSVLQVIVFRFVDPPLSMTMVGRYLEAWSDRQWNFRLHYVWCDLEQIAPSVPISLVAAEDQRFPFHHGFDFDAIKKALGRHSRGGHLRGASTISQQVAKNLFLWSGRSFVRKGLEGWYTFWIELFWPKRRILEIYANIAEFGDGVYGVQAAARRYLGKGVADLDESDAAQLAAVLPSPRHYNIQHPGPYIRWRSSWIQRQAKQLGGSAYLDMH</sequence>
<dbReference type="GO" id="GO:0008955">
    <property type="term" value="F:peptidoglycan glycosyltransferase activity"/>
    <property type="evidence" value="ECO:0007669"/>
    <property type="project" value="UniProtKB-UniRule"/>
</dbReference>
<dbReference type="InterPro" id="IPR023346">
    <property type="entry name" value="Lysozyme-like_dom_sf"/>
</dbReference>
<dbReference type="GO" id="GO:0016763">
    <property type="term" value="F:pentosyltransferase activity"/>
    <property type="evidence" value="ECO:0007669"/>
    <property type="project" value="InterPro"/>
</dbReference>
<dbReference type="Proteomes" id="UP000027215">
    <property type="component" value="Chromosome"/>
</dbReference>
<evidence type="ECO:0000256" key="6">
    <source>
        <dbReference type="ARBA" id="ARBA00022960"/>
    </source>
</evidence>
<accession>A0A060H431</accession>
<evidence type="ECO:0000256" key="3">
    <source>
        <dbReference type="ARBA" id="ARBA00022676"/>
    </source>
</evidence>
<dbReference type="GO" id="GO:0008360">
    <property type="term" value="P:regulation of cell shape"/>
    <property type="evidence" value="ECO:0007669"/>
    <property type="project" value="UniProtKB-KW"/>
</dbReference>
<dbReference type="InterPro" id="IPR011812">
    <property type="entry name" value="Pep_trsgly"/>
</dbReference>
<evidence type="ECO:0000259" key="12">
    <source>
        <dbReference type="Pfam" id="PF00912"/>
    </source>
</evidence>
<evidence type="ECO:0000256" key="9">
    <source>
        <dbReference type="ARBA" id="ARBA00023136"/>
    </source>
</evidence>
<dbReference type="GO" id="GO:0009252">
    <property type="term" value="P:peptidoglycan biosynthetic process"/>
    <property type="evidence" value="ECO:0007669"/>
    <property type="project" value="UniProtKB-UniRule"/>
</dbReference>
<evidence type="ECO:0000256" key="8">
    <source>
        <dbReference type="ARBA" id="ARBA00022989"/>
    </source>
</evidence>
<dbReference type="UniPathway" id="UPA00219"/>
<keyword evidence="8 11" id="KW-1133">Transmembrane helix</keyword>
<comment type="function">
    <text evidence="11">Peptidoglycan polymerase that catalyzes glycan chain elongation from lipid-linked precursors.</text>
</comment>
<evidence type="ECO:0000256" key="2">
    <source>
        <dbReference type="ARBA" id="ARBA00022519"/>
    </source>
</evidence>
<keyword evidence="10 11" id="KW-0961">Cell wall biogenesis/degradation</keyword>
<dbReference type="GO" id="GO:0005886">
    <property type="term" value="C:plasma membrane"/>
    <property type="evidence" value="ECO:0007669"/>
    <property type="project" value="UniProtKB-SubCell"/>
</dbReference>
<gene>
    <name evidence="11" type="primary">mtgA</name>
    <name evidence="13" type="ORF">D934_07205</name>
</gene>
<keyword evidence="7 11" id="KW-0573">Peptidoglycan synthesis</keyword>
<comment type="pathway">
    <text evidence="11">Cell wall biogenesis; peptidoglycan biosynthesis.</text>
</comment>
<keyword evidence="5 11" id="KW-0812">Transmembrane</keyword>
<dbReference type="PANTHER" id="PTHR30400:SF0">
    <property type="entry name" value="BIOSYNTHETIC PEPTIDOGLYCAN TRANSGLYCOSYLASE"/>
    <property type="match status" value="1"/>
</dbReference>
<comment type="subcellular location">
    <subcellularLocation>
        <location evidence="11">Cell inner membrane</location>
        <topology evidence="11">Single-pass membrane protein</topology>
    </subcellularLocation>
</comment>
<dbReference type="GO" id="GO:0009274">
    <property type="term" value="C:peptidoglycan-based cell wall"/>
    <property type="evidence" value="ECO:0007669"/>
    <property type="project" value="InterPro"/>
</dbReference>
<reference evidence="13 14" key="1">
    <citation type="submission" date="2013-08" db="EMBL/GenBank/DDBJ databases">
        <authorList>
            <person name="Stouthamer R."/>
            <person name="Nunney L."/>
        </authorList>
    </citation>
    <scope>NUCLEOTIDE SEQUENCE [LARGE SCALE GENOMIC DNA]</scope>
    <source>
        <strain evidence="14">ann-1</strain>
    </source>
</reference>
<keyword evidence="3 11" id="KW-0328">Glycosyltransferase</keyword>
<keyword evidence="1 11" id="KW-1003">Cell membrane</keyword>
<evidence type="ECO:0000313" key="14">
    <source>
        <dbReference type="Proteomes" id="UP000027215"/>
    </source>
</evidence>
<feature type="domain" description="Glycosyl transferase family 51" evidence="12">
    <location>
        <begin position="70"/>
        <end position="227"/>
    </location>
</feature>
<dbReference type="RefSeq" id="WP_020852739.1">
    <property type="nucleotide sequence ID" value="NZ_CP006696.1"/>
</dbReference>
<dbReference type="GO" id="GO:0071555">
    <property type="term" value="P:cell wall organization"/>
    <property type="evidence" value="ECO:0007669"/>
    <property type="project" value="UniProtKB-KW"/>
</dbReference>
<evidence type="ECO:0000256" key="10">
    <source>
        <dbReference type="ARBA" id="ARBA00023316"/>
    </source>
</evidence>
<keyword evidence="2 11" id="KW-0997">Cell inner membrane</keyword>
<dbReference type="KEGG" id="xfs:D934_07205"/>
<dbReference type="NCBIfam" id="TIGR02070">
    <property type="entry name" value="mono_pep_trsgly"/>
    <property type="match status" value="1"/>
</dbReference>